<comment type="similarity">
    <text evidence="2">Belongs to the TFP11/STIP family.</text>
</comment>
<dbReference type="PANTHER" id="PTHR23329">
    <property type="entry name" value="TUFTELIN-INTERACTING PROTEIN 11-RELATED"/>
    <property type="match status" value="1"/>
</dbReference>
<keyword evidence="7" id="KW-0175">Coiled coil</keyword>
<accession>A0AAD8LKR7</accession>
<evidence type="ECO:0000256" key="6">
    <source>
        <dbReference type="ARBA" id="ARBA00023242"/>
    </source>
</evidence>
<dbReference type="Pfam" id="PF01585">
    <property type="entry name" value="G-patch"/>
    <property type="match status" value="1"/>
</dbReference>
<dbReference type="GO" id="GO:0071008">
    <property type="term" value="C:U2-type post-mRNA release spliceosomal complex"/>
    <property type="evidence" value="ECO:0007669"/>
    <property type="project" value="TreeGrafter"/>
</dbReference>
<evidence type="ECO:0000313" key="10">
    <source>
        <dbReference type="EMBL" id="KAK1443407.1"/>
    </source>
</evidence>
<dbReference type="Pfam" id="PF12457">
    <property type="entry name" value="TIP_N"/>
    <property type="match status" value="1"/>
</dbReference>
<dbReference type="EMBL" id="JAVEPI010000002">
    <property type="protein sequence ID" value="KAK1443407.1"/>
    <property type="molecule type" value="Genomic_DNA"/>
</dbReference>
<protein>
    <submittedName>
        <fullName evidence="10">Tuftelin-interacting protein 11-related domain containing protein</fullName>
    </submittedName>
</protein>
<gene>
    <name evidence="10" type="ORF">BgAZ_202830</name>
</gene>
<evidence type="ECO:0000256" key="5">
    <source>
        <dbReference type="ARBA" id="ARBA00023187"/>
    </source>
</evidence>
<dbReference type="PROSITE" id="PS50174">
    <property type="entry name" value="G_PATCH"/>
    <property type="match status" value="1"/>
</dbReference>
<evidence type="ECO:0000313" key="11">
    <source>
        <dbReference type="Proteomes" id="UP001230268"/>
    </source>
</evidence>
<evidence type="ECO:0000256" key="7">
    <source>
        <dbReference type="SAM" id="Coils"/>
    </source>
</evidence>
<keyword evidence="6" id="KW-0539">Nucleus</keyword>
<proteinExistence type="inferred from homology"/>
<dbReference type="GO" id="GO:0000390">
    <property type="term" value="P:spliceosomal complex disassembly"/>
    <property type="evidence" value="ECO:0007669"/>
    <property type="project" value="InterPro"/>
</dbReference>
<feature type="domain" description="G-patch" evidence="9">
    <location>
        <begin position="188"/>
        <end position="233"/>
    </location>
</feature>
<dbReference type="Proteomes" id="UP001230268">
    <property type="component" value="Unassembled WGS sequence"/>
</dbReference>
<dbReference type="GO" id="GO:0003676">
    <property type="term" value="F:nucleic acid binding"/>
    <property type="evidence" value="ECO:0007669"/>
    <property type="project" value="InterPro"/>
</dbReference>
<sequence length="781" mass="89434">MAYQGEFPFGEPQGRRSKADDEIYGVFAESDSDSSDEGVKVSFKNNRNTYRDHGRNKGNVKPKKTSTVTCFVKGKTLNPSNDTSQDDSHRKSKRELMAAHQDESDDENNSVISENDLIDLILDDDHIEYANERGGYGTSNEDLLIMRASREMKKLNAKLSSKGRNADNVKGMAYNPDIGINSTQMGKMYGNGLKMMQKMGYKGGGLGREGTGVVAPIEVKVRQNLRGLQNESELGHNNRKIVKQIHGESMKSNKAKAPYSSSWRDTSRPMRKTMGDVSDRHFLATDLDDLIIALIEKAAWYERLARDNYSQLQMDERALMELERDIAALEINLKNKEKTLLVCEVASRRVEEACNNFEAEISQYKQAMDESVCCAALERLFNVLKTEIEECRDTYDTLRLDQIAGNCARRCLDMVFMDWQVDSHHRRGANLLSLCLMFFADRLDESDIHYHIKSTVEEPLKNYFEEIWNVNDTDKGLQVYEHWRYALSGFGKEGSNVNTMLKGVVVNKLMAFMRAGYNAHLSHIIVHPWLHVFTQSDIDRLMISFTTMTKDMLSKECMSHMKRCKHVLDSWKPLLDQHTRECISSHLASILVLSLKNVEINPRNQDTSKLELIIPWHEYLSGEILSDVFCRDFMQRWLSMLKNWLSLPSANFEEIIIWYSGWKSLFPKEMLNGTELESFFKDALKEMDRASREVLNMKEDENEKEDQKAGNFSEKSLLKQVEDLGASYGITMLKRHGLQHEGLQVYMFGSASLAFKGDEVMIIQKGIARPVSLEELINFVQ</sequence>
<evidence type="ECO:0000256" key="4">
    <source>
        <dbReference type="ARBA" id="ARBA00022728"/>
    </source>
</evidence>
<keyword evidence="4" id="KW-0747">Spliceosome</keyword>
<keyword evidence="11" id="KW-1185">Reference proteome</keyword>
<reference evidence="10" key="1">
    <citation type="submission" date="2023-08" db="EMBL/GenBank/DDBJ databases">
        <title>Draft sequence of the Babesia gibsoni genome.</title>
        <authorList>
            <person name="Yamagishi J.Y."/>
            <person name="Xuan X.X."/>
        </authorList>
    </citation>
    <scope>NUCLEOTIDE SEQUENCE</scope>
    <source>
        <strain evidence="10">Azabu</strain>
    </source>
</reference>
<feature type="coiled-coil region" evidence="7">
    <location>
        <begin position="312"/>
        <end position="394"/>
    </location>
</feature>
<evidence type="ECO:0000256" key="1">
    <source>
        <dbReference type="ARBA" id="ARBA00004123"/>
    </source>
</evidence>
<comment type="caution">
    <text evidence="10">The sequence shown here is derived from an EMBL/GenBank/DDBJ whole genome shotgun (WGS) entry which is preliminary data.</text>
</comment>
<dbReference type="PANTHER" id="PTHR23329:SF1">
    <property type="entry name" value="TUFTELIN-INTERACTING PROTEIN 11"/>
    <property type="match status" value="1"/>
</dbReference>
<dbReference type="SMART" id="SM00443">
    <property type="entry name" value="G_patch"/>
    <property type="match status" value="1"/>
</dbReference>
<dbReference type="InterPro" id="IPR000467">
    <property type="entry name" value="G_patch_dom"/>
</dbReference>
<name>A0AAD8LKR7_BABGI</name>
<dbReference type="InterPro" id="IPR022783">
    <property type="entry name" value="GCFC_dom"/>
</dbReference>
<feature type="coiled-coil region" evidence="7">
    <location>
        <begin position="680"/>
        <end position="707"/>
    </location>
</feature>
<evidence type="ECO:0000256" key="2">
    <source>
        <dbReference type="ARBA" id="ARBA00010900"/>
    </source>
</evidence>
<feature type="region of interest" description="Disordered" evidence="8">
    <location>
        <begin position="249"/>
        <end position="271"/>
    </location>
</feature>
<evidence type="ECO:0000256" key="3">
    <source>
        <dbReference type="ARBA" id="ARBA00022664"/>
    </source>
</evidence>
<feature type="region of interest" description="Disordered" evidence="8">
    <location>
        <begin position="1"/>
        <end position="111"/>
    </location>
</feature>
<feature type="compositionally biased region" description="Basic and acidic residues" evidence="8">
    <location>
        <begin position="86"/>
        <end position="102"/>
    </location>
</feature>
<evidence type="ECO:0000259" key="9">
    <source>
        <dbReference type="PROSITE" id="PS50174"/>
    </source>
</evidence>
<keyword evidence="3" id="KW-0507">mRNA processing</keyword>
<comment type="subcellular location">
    <subcellularLocation>
        <location evidence="1">Nucleus</location>
    </subcellularLocation>
</comment>
<dbReference type="Pfam" id="PF07842">
    <property type="entry name" value="GCFC"/>
    <property type="match status" value="1"/>
</dbReference>
<dbReference type="InterPro" id="IPR045211">
    <property type="entry name" value="TFP11/STIP/Ntr1"/>
</dbReference>
<organism evidence="10 11">
    <name type="scientific">Babesia gibsoni</name>
    <dbReference type="NCBI Taxonomy" id="33632"/>
    <lineage>
        <taxon>Eukaryota</taxon>
        <taxon>Sar</taxon>
        <taxon>Alveolata</taxon>
        <taxon>Apicomplexa</taxon>
        <taxon>Aconoidasida</taxon>
        <taxon>Piroplasmida</taxon>
        <taxon>Babesiidae</taxon>
        <taxon>Babesia</taxon>
    </lineage>
</organism>
<dbReference type="InterPro" id="IPR022159">
    <property type="entry name" value="STIP/TFIP11_N"/>
</dbReference>
<evidence type="ECO:0000256" key="8">
    <source>
        <dbReference type="SAM" id="MobiDB-lite"/>
    </source>
</evidence>
<dbReference type="AlphaFoldDB" id="A0AAD8LKR7"/>
<keyword evidence="5" id="KW-0508">mRNA splicing</keyword>